<dbReference type="Proteomes" id="UP001205560">
    <property type="component" value="Unassembled WGS sequence"/>
</dbReference>
<evidence type="ECO:0000313" key="3">
    <source>
        <dbReference type="Proteomes" id="UP001205560"/>
    </source>
</evidence>
<feature type="transmembrane region" description="Helical" evidence="1">
    <location>
        <begin position="464"/>
        <end position="481"/>
    </location>
</feature>
<keyword evidence="3" id="KW-1185">Reference proteome</keyword>
<dbReference type="EMBL" id="JANUGX010000006">
    <property type="protein sequence ID" value="MCS0588974.1"/>
    <property type="molecule type" value="Genomic_DNA"/>
</dbReference>
<comment type="caution">
    <text evidence="2">The sequence shown here is derived from an EMBL/GenBank/DDBJ whole genome shotgun (WGS) entry which is preliminary data.</text>
</comment>
<keyword evidence="1" id="KW-1133">Transmembrane helix</keyword>
<feature type="transmembrane region" description="Helical" evidence="1">
    <location>
        <begin position="62"/>
        <end position="86"/>
    </location>
</feature>
<feature type="transmembrane region" description="Helical" evidence="1">
    <location>
        <begin position="414"/>
        <end position="434"/>
    </location>
</feature>
<protein>
    <recommendedName>
        <fullName evidence="4">ABC transporter permease</fullName>
    </recommendedName>
</protein>
<feature type="transmembrane region" description="Helical" evidence="1">
    <location>
        <begin position="501"/>
        <end position="519"/>
    </location>
</feature>
<feature type="transmembrane region" description="Helical" evidence="1">
    <location>
        <begin position="21"/>
        <end position="42"/>
    </location>
</feature>
<feature type="transmembrane region" description="Helical" evidence="1">
    <location>
        <begin position="121"/>
        <end position="141"/>
    </location>
</feature>
<feature type="transmembrane region" description="Helical" evidence="1">
    <location>
        <begin position="153"/>
        <end position="174"/>
    </location>
</feature>
<evidence type="ECO:0000256" key="1">
    <source>
        <dbReference type="SAM" id="Phobius"/>
    </source>
</evidence>
<gene>
    <name evidence="2" type="ORF">NX782_07135</name>
</gene>
<dbReference type="RefSeq" id="WP_258844742.1">
    <property type="nucleotide sequence ID" value="NZ_JANUGX010000006.1"/>
</dbReference>
<proteinExistence type="predicted"/>
<feature type="transmembrane region" description="Helical" evidence="1">
    <location>
        <begin position="263"/>
        <end position="284"/>
    </location>
</feature>
<feature type="transmembrane region" description="Helical" evidence="1">
    <location>
        <begin position="440"/>
        <end position="457"/>
    </location>
</feature>
<reference evidence="2 3" key="1">
    <citation type="submission" date="2022-08" db="EMBL/GenBank/DDBJ databases">
        <title>Reclassification of Massilia species as members of the genera Telluria, Duganella, Pseudoduganella, Mokoshia gen. nov. and Zemynaea gen. nov. using orthogonal and non-orthogonal genome-based approaches.</title>
        <authorList>
            <person name="Bowman J.P."/>
        </authorList>
    </citation>
    <scope>NUCLEOTIDE SEQUENCE [LARGE SCALE GENOMIC DNA]</scope>
    <source>
        <strain evidence="2 3">LMG 28164</strain>
    </source>
</reference>
<feature type="transmembrane region" description="Helical" evidence="1">
    <location>
        <begin position="98"/>
        <end position="115"/>
    </location>
</feature>
<evidence type="ECO:0008006" key="4">
    <source>
        <dbReference type="Google" id="ProtNLM"/>
    </source>
</evidence>
<keyword evidence="1" id="KW-0472">Membrane</keyword>
<organism evidence="2 3">
    <name type="scientific">Massilia norwichensis</name>
    <dbReference type="NCBI Taxonomy" id="1442366"/>
    <lineage>
        <taxon>Bacteria</taxon>
        <taxon>Pseudomonadati</taxon>
        <taxon>Pseudomonadota</taxon>
        <taxon>Betaproteobacteria</taxon>
        <taxon>Burkholderiales</taxon>
        <taxon>Oxalobacteraceae</taxon>
        <taxon>Telluria group</taxon>
        <taxon>Massilia</taxon>
    </lineage>
</organism>
<keyword evidence="1" id="KW-0812">Transmembrane</keyword>
<sequence>MKRHPRADAIRTLALLEARVRLRRLSTLATLLAVVALSWLLITDPAGGYSLITTAGARARYTSSALAIGSAMQGSLLFALAGFYLLRGRMGEDLRSGLGGAIGACPVSSALFVLGRWCGGVLYLFALIGAFMLTVMACHAVRGEGAIEALVYLQTYVLVLGPMALFTAGCAMLFDSWAPLMGKRGDILYFSLWVGQGAMLPIATEGMGNAPFAIPVDFTGMSASIAALAAQLDFHRTTVGFGEYDPARAPITLATWMWSGEVTAIRCLSALLACLPLLLAVRLFHRYSPDRVKPAGSRARRSPLALLNGWLRPLARLTRPLFALSARLPGIAGQALADVALTLASAPAAIALLLAASLAALCVGLQALPPLALGCVACWGVLASDLPTRDLDAGCALLGAAVPGGNARRYWRQLAGSFVLGLLFTGVAMLRLAASDPLRASALLAGVFALAALASLLGRTSGTGRTFLVLFLLGLYMGTQVDNVALADVVGFHGTATGASVLAWLGLGLLSAWGGHLWNRHRRLS</sequence>
<evidence type="ECO:0000313" key="2">
    <source>
        <dbReference type="EMBL" id="MCS0588974.1"/>
    </source>
</evidence>
<accession>A0ABT2A464</accession>
<name>A0ABT2A464_9BURK</name>